<feature type="domain" description="C2H2-type" evidence="12">
    <location>
        <begin position="111"/>
        <end position="138"/>
    </location>
</feature>
<dbReference type="InterPro" id="IPR013087">
    <property type="entry name" value="Znf_C2H2_type"/>
</dbReference>
<feature type="compositionally biased region" description="Basic and acidic residues" evidence="11">
    <location>
        <begin position="224"/>
        <end position="237"/>
    </location>
</feature>
<feature type="region of interest" description="Disordered" evidence="11">
    <location>
        <begin position="84"/>
        <end position="107"/>
    </location>
</feature>
<protein>
    <recommendedName>
        <fullName evidence="12">C2H2-type domain-containing protein</fullName>
    </recommendedName>
</protein>
<dbReference type="Gene3D" id="3.30.160.60">
    <property type="entry name" value="Classic Zinc Finger"/>
    <property type="match status" value="2"/>
</dbReference>
<proteinExistence type="inferred from homology"/>
<comment type="subcellular location">
    <subcellularLocation>
        <location evidence="1">Nucleus</location>
    </subcellularLocation>
</comment>
<keyword evidence="4" id="KW-0677">Repeat</keyword>
<keyword evidence="6" id="KW-0862">Zinc</keyword>
<evidence type="ECO:0000256" key="9">
    <source>
        <dbReference type="ARBA" id="ARBA00023242"/>
    </source>
</evidence>
<sequence length="244" mass="27224">MAILGSLSQPLPRTPHLSNYMAAMFSLPSIHEMFPEHLLRIPPEARVRGSAPPTHLNLGYLSNGHRPKPSSLSTEVISINLHTRAGSSARSLSSEGSEASDGEDDISSKRHLCTICNKRFNRPSSLRIHLNTHTGATPFRCPYPECGREFNVNSNMRRHYRNHSVCNGAGPDPDEAMAYRSRSPAPVRHRPYPASPRTPPSPGYPQFAHEPLSKAYTITRYHPDRLAQRSHDARESGLRTLHFP</sequence>
<dbReference type="GO" id="GO:0000785">
    <property type="term" value="C:chromatin"/>
    <property type="evidence" value="ECO:0007669"/>
    <property type="project" value="TreeGrafter"/>
</dbReference>
<dbReference type="FunFam" id="3.30.160.60:FF:000193">
    <property type="entry name" value="Zinc finger protein 300"/>
    <property type="match status" value="1"/>
</dbReference>
<evidence type="ECO:0000256" key="10">
    <source>
        <dbReference type="PROSITE-ProRule" id="PRU00042"/>
    </source>
</evidence>
<feature type="region of interest" description="Disordered" evidence="11">
    <location>
        <begin position="224"/>
        <end position="244"/>
    </location>
</feature>
<gene>
    <name evidence="13" type="ORF">CYLTODRAFT_421118</name>
</gene>
<dbReference type="PANTHER" id="PTHR14003">
    <property type="entry name" value="TRANSCRIPTIONAL REPRESSOR PROTEIN YY"/>
    <property type="match status" value="1"/>
</dbReference>
<keyword evidence="7" id="KW-0805">Transcription regulation</keyword>
<evidence type="ECO:0000256" key="1">
    <source>
        <dbReference type="ARBA" id="ARBA00004123"/>
    </source>
</evidence>
<dbReference type="PROSITE" id="PS50157">
    <property type="entry name" value="ZINC_FINGER_C2H2_2"/>
    <property type="match status" value="2"/>
</dbReference>
<keyword evidence="3" id="KW-0479">Metal-binding</keyword>
<dbReference type="GO" id="GO:0000981">
    <property type="term" value="F:DNA-binding transcription factor activity, RNA polymerase II-specific"/>
    <property type="evidence" value="ECO:0007669"/>
    <property type="project" value="TreeGrafter"/>
</dbReference>
<dbReference type="Proteomes" id="UP000054007">
    <property type="component" value="Unassembled WGS sequence"/>
</dbReference>
<organism evidence="13 14">
    <name type="scientific">Cylindrobasidium torrendii FP15055 ss-10</name>
    <dbReference type="NCBI Taxonomy" id="1314674"/>
    <lineage>
        <taxon>Eukaryota</taxon>
        <taxon>Fungi</taxon>
        <taxon>Dikarya</taxon>
        <taxon>Basidiomycota</taxon>
        <taxon>Agaricomycotina</taxon>
        <taxon>Agaricomycetes</taxon>
        <taxon>Agaricomycetidae</taxon>
        <taxon>Agaricales</taxon>
        <taxon>Marasmiineae</taxon>
        <taxon>Physalacriaceae</taxon>
        <taxon>Cylindrobasidium</taxon>
    </lineage>
</organism>
<evidence type="ECO:0000256" key="5">
    <source>
        <dbReference type="ARBA" id="ARBA00022771"/>
    </source>
</evidence>
<dbReference type="PANTHER" id="PTHR14003:SF20">
    <property type="entry name" value="FINGER DOMAIN PROTEIN, PUTATIVE (AFU_ORTHOLOGUE AFUA_4G10380)-RELATED"/>
    <property type="match status" value="1"/>
</dbReference>
<feature type="compositionally biased region" description="Pro residues" evidence="11">
    <location>
        <begin position="193"/>
        <end position="203"/>
    </location>
</feature>
<dbReference type="Pfam" id="PF00096">
    <property type="entry name" value="zf-C2H2"/>
    <property type="match status" value="2"/>
</dbReference>
<evidence type="ECO:0000313" key="14">
    <source>
        <dbReference type="Proteomes" id="UP000054007"/>
    </source>
</evidence>
<dbReference type="GO" id="GO:0031519">
    <property type="term" value="C:PcG protein complex"/>
    <property type="evidence" value="ECO:0007669"/>
    <property type="project" value="TreeGrafter"/>
</dbReference>
<dbReference type="GO" id="GO:0000978">
    <property type="term" value="F:RNA polymerase II cis-regulatory region sequence-specific DNA binding"/>
    <property type="evidence" value="ECO:0007669"/>
    <property type="project" value="TreeGrafter"/>
</dbReference>
<evidence type="ECO:0000256" key="11">
    <source>
        <dbReference type="SAM" id="MobiDB-lite"/>
    </source>
</evidence>
<dbReference type="SMART" id="SM00355">
    <property type="entry name" value="ZnF_C2H2"/>
    <property type="match status" value="2"/>
</dbReference>
<evidence type="ECO:0000256" key="6">
    <source>
        <dbReference type="ARBA" id="ARBA00022833"/>
    </source>
</evidence>
<dbReference type="GO" id="GO:0005667">
    <property type="term" value="C:transcription regulator complex"/>
    <property type="evidence" value="ECO:0007669"/>
    <property type="project" value="TreeGrafter"/>
</dbReference>
<feature type="domain" description="C2H2-type" evidence="12">
    <location>
        <begin position="139"/>
        <end position="164"/>
    </location>
</feature>
<feature type="region of interest" description="Disordered" evidence="11">
    <location>
        <begin position="171"/>
        <end position="208"/>
    </location>
</feature>
<reference evidence="13 14" key="1">
    <citation type="journal article" date="2015" name="Fungal Genet. Biol.">
        <title>Evolution of novel wood decay mechanisms in Agaricales revealed by the genome sequences of Fistulina hepatica and Cylindrobasidium torrendii.</title>
        <authorList>
            <person name="Floudas D."/>
            <person name="Held B.W."/>
            <person name="Riley R."/>
            <person name="Nagy L.G."/>
            <person name="Koehler G."/>
            <person name="Ransdell A.S."/>
            <person name="Younus H."/>
            <person name="Chow J."/>
            <person name="Chiniquy J."/>
            <person name="Lipzen A."/>
            <person name="Tritt A."/>
            <person name="Sun H."/>
            <person name="Haridas S."/>
            <person name="LaButti K."/>
            <person name="Ohm R.A."/>
            <person name="Kues U."/>
            <person name="Blanchette R.A."/>
            <person name="Grigoriev I.V."/>
            <person name="Minto R.E."/>
            <person name="Hibbett D.S."/>
        </authorList>
    </citation>
    <scope>NUCLEOTIDE SEQUENCE [LARGE SCALE GENOMIC DNA]</scope>
    <source>
        <strain evidence="13 14">FP15055 ss-10</strain>
    </source>
</reference>
<dbReference type="OrthoDB" id="6077919at2759"/>
<dbReference type="EMBL" id="KN880492">
    <property type="protein sequence ID" value="KIY68986.1"/>
    <property type="molecule type" value="Genomic_DNA"/>
</dbReference>
<dbReference type="STRING" id="1314674.A0A0D7BH66"/>
<evidence type="ECO:0000313" key="13">
    <source>
        <dbReference type="EMBL" id="KIY68986.1"/>
    </source>
</evidence>
<comment type="similarity">
    <text evidence="2">Belongs to the krueppel C2H2-type zinc-finger protein family.</text>
</comment>
<evidence type="ECO:0000256" key="7">
    <source>
        <dbReference type="ARBA" id="ARBA00023015"/>
    </source>
</evidence>
<keyword evidence="14" id="KW-1185">Reference proteome</keyword>
<evidence type="ECO:0000256" key="3">
    <source>
        <dbReference type="ARBA" id="ARBA00022723"/>
    </source>
</evidence>
<evidence type="ECO:0000259" key="12">
    <source>
        <dbReference type="PROSITE" id="PS50157"/>
    </source>
</evidence>
<keyword evidence="8" id="KW-0804">Transcription</keyword>
<name>A0A0D7BH66_9AGAR</name>
<evidence type="ECO:0000256" key="2">
    <source>
        <dbReference type="ARBA" id="ARBA00006991"/>
    </source>
</evidence>
<dbReference type="AlphaFoldDB" id="A0A0D7BH66"/>
<evidence type="ECO:0000256" key="4">
    <source>
        <dbReference type="ARBA" id="ARBA00022737"/>
    </source>
</evidence>
<evidence type="ECO:0000256" key="8">
    <source>
        <dbReference type="ARBA" id="ARBA00023163"/>
    </source>
</evidence>
<accession>A0A0D7BH66</accession>
<dbReference type="PROSITE" id="PS00028">
    <property type="entry name" value="ZINC_FINGER_C2H2_1"/>
    <property type="match status" value="2"/>
</dbReference>
<dbReference type="SUPFAM" id="SSF57667">
    <property type="entry name" value="beta-beta-alpha zinc fingers"/>
    <property type="match status" value="1"/>
</dbReference>
<dbReference type="InterPro" id="IPR036236">
    <property type="entry name" value="Znf_C2H2_sf"/>
</dbReference>
<keyword evidence="5 10" id="KW-0863">Zinc-finger</keyword>
<feature type="compositionally biased region" description="Low complexity" evidence="11">
    <location>
        <begin position="85"/>
        <end position="97"/>
    </location>
</feature>
<dbReference type="GO" id="GO:0008270">
    <property type="term" value="F:zinc ion binding"/>
    <property type="evidence" value="ECO:0007669"/>
    <property type="project" value="UniProtKB-KW"/>
</dbReference>
<keyword evidence="9" id="KW-0539">Nucleus</keyword>